<evidence type="ECO:0000313" key="10">
    <source>
        <dbReference type="EMBL" id="EEH39876.2"/>
    </source>
</evidence>
<dbReference type="KEGG" id="pbl:PAAG_02065"/>
<dbReference type="AlphaFoldDB" id="C1GU70"/>
<sequence>MASSHRFHPLSPQEITLNHLGRQIHQSSYPGHNVIFRVVTHAEPPKAQMIRFLEAERSSSTPEVSAALPPKRTALVQFYLGDSLDFREIRVDLTSGERLDESKLTGKRSYIDGTLMNACEEECLADKGVQDAINQLELPENAAVVVEAWTYGTDGMRDMSKRLVMGVYYNHFISLPQFPSSVLTPYPLDLCVEMTDDLKMLGVKKFDRSKIHDTSKYHPDLVSDNYRTGNAVVTRSRILVLQTIITAGNYEYIFAFQFTQDAAINYEVRGRFSPYGTLVAPGVLAPYHQHLFSLRIDPAIDGFDDILVVEDSIPMPLDNPKIHNSLGIGYITSQVTAQVESTLDTDITKGRVFKITNENVRNPVNNGPVGYKLVPHYSQMLLAHPTSLHAKRSKFCSHPPWSLGGVGIASWIKSRASNESAANVRNQDIVLWHTFGTTHNPRIKDWPVMPAEKMLVSLKLVNFFTGNPAVDVPIGMQEQNMSVLVDVGAHKSCAPDSLKRGKAGKG</sequence>
<dbReference type="InterPro" id="IPR036460">
    <property type="entry name" value="Cu_amine_oxidase_C_sf"/>
</dbReference>
<dbReference type="InterPro" id="IPR049948">
    <property type="entry name" value="Cu_Am_ox_TPQ-bd"/>
</dbReference>
<dbReference type="RefSeq" id="XP_015701536.1">
    <property type="nucleotide sequence ID" value="XM_015844532.1"/>
</dbReference>
<evidence type="ECO:0000256" key="5">
    <source>
        <dbReference type="ARBA" id="ARBA00023002"/>
    </source>
</evidence>
<dbReference type="InterPro" id="IPR000269">
    <property type="entry name" value="Cu_amine_oxidase"/>
</dbReference>
<feature type="modified residue" description="2',4',5'-topaquinone" evidence="7">
    <location>
        <position position="250"/>
    </location>
</feature>
<dbReference type="SUPFAM" id="SSF49998">
    <property type="entry name" value="Amine oxidase catalytic domain"/>
    <property type="match status" value="1"/>
</dbReference>
<reference evidence="10 11" key="1">
    <citation type="journal article" date="2011" name="PLoS Genet.">
        <title>Comparative genomic analysis of human fungal pathogens causing paracoccidioidomycosis.</title>
        <authorList>
            <person name="Desjardins C.A."/>
            <person name="Champion M.D."/>
            <person name="Holder J.W."/>
            <person name="Muszewska A."/>
            <person name="Goldberg J."/>
            <person name="Bailao A.M."/>
            <person name="Brigido M.M."/>
            <person name="Ferreira M.E."/>
            <person name="Garcia A.M."/>
            <person name="Grynberg M."/>
            <person name="Gujja S."/>
            <person name="Heiman D.I."/>
            <person name="Henn M.R."/>
            <person name="Kodira C.D."/>
            <person name="Leon-Narvaez H."/>
            <person name="Longo L.V."/>
            <person name="Ma L.J."/>
            <person name="Malavazi I."/>
            <person name="Matsuo A.L."/>
            <person name="Morais F.V."/>
            <person name="Pereira M."/>
            <person name="Rodriguez-Brito S."/>
            <person name="Sakthikumar S."/>
            <person name="Salem-Izacc S.M."/>
            <person name="Sykes S.M."/>
            <person name="Teixeira M.M."/>
            <person name="Vallejo M.C."/>
            <person name="Walter M.E."/>
            <person name="Yandava C."/>
            <person name="Young S."/>
            <person name="Zeng Q."/>
            <person name="Zucker J."/>
            <person name="Felipe M.S."/>
            <person name="Goldman G.H."/>
            <person name="Haas B.J."/>
            <person name="McEwen J.G."/>
            <person name="Nino-Vega G."/>
            <person name="Puccia R."/>
            <person name="San-Blas G."/>
            <person name="Soares C.M."/>
            <person name="Birren B.W."/>
            <person name="Cuomo C.A."/>
        </authorList>
    </citation>
    <scope>NUCLEOTIDE SEQUENCE [LARGE SCALE GENOMIC DNA]</scope>
    <source>
        <strain evidence="11">ATCC MYA-826 / Pb01</strain>
    </source>
</reference>
<dbReference type="PANTHER" id="PTHR10638">
    <property type="entry name" value="COPPER AMINE OXIDASE"/>
    <property type="match status" value="1"/>
</dbReference>
<dbReference type="Gene3D" id="2.70.98.20">
    <property type="entry name" value="Copper amine oxidase, catalytic domain"/>
    <property type="match status" value="1"/>
</dbReference>
<dbReference type="EC" id="1.4.3.-" evidence="8"/>
<evidence type="ECO:0000313" key="11">
    <source>
        <dbReference type="Proteomes" id="UP000002059"/>
    </source>
</evidence>
<dbReference type="EMBL" id="KN293995">
    <property type="protein sequence ID" value="EEH39876.2"/>
    <property type="molecule type" value="Genomic_DNA"/>
</dbReference>
<comment type="similarity">
    <text evidence="2 8">Belongs to the copper/topaquinone oxidase family.</text>
</comment>
<dbReference type="STRING" id="502779.C1GU70"/>
<dbReference type="eggNOG" id="KOG1186">
    <property type="taxonomic scope" value="Eukaryota"/>
</dbReference>
<proteinExistence type="inferred from homology"/>
<evidence type="ECO:0000256" key="8">
    <source>
        <dbReference type="RuleBase" id="RU000672"/>
    </source>
</evidence>
<dbReference type="Pfam" id="PF01179">
    <property type="entry name" value="Cu_amine_oxid"/>
    <property type="match status" value="1"/>
</dbReference>
<dbReference type="GO" id="GO:0009308">
    <property type="term" value="P:amine metabolic process"/>
    <property type="evidence" value="ECO:0007669"/>
    <property type="project" value="UniProtKB-UniRule"/>
</dbReference>
<name>C1GU70_PARBA</name>
<dbReference type="GeneID" id="9099563"/>
<keyword evidence="5 8" id="KW-0560">Oxidoreductase</keyword>
<organism evidence="10 11">
    <name type="scientific">Paracoccidioides lutzii (strain ATCC MYA-826 / Pb01)</name>
    <name type="common">Paracoccidioides brasiliensis</name>
    <dbReference type="NCBI Taxonomy" id="502779"/>
    <lineage>
        <taxon>Eukaryota</taxon>
        <taxon>Fungi</taxon>
        <taxon>Dikarya</taxon>
        <taxon>Ascomycota</taxon>
        <taxon>Pezizomycotina</taxon>
        <taxon>Eurotiomycetes</taxon>
        <taxon>Eurotiomycetidae</taxon>
        <taxon>Onygenales</taxon>
        <taxon>Ajellomycetaceae</taxon>
        <taxon>Paracoccidioides</taxon>
    </lineage>
</organism>
<comment type="cofactor">
    <cofactor evidence="1">
        <name>Cu cation</name>
        <dbReference type="ChEBI" id="CHEBI:23378"/>
    </cofactor>
</comment>
<feature type="domain" description="Copper amine oxidase catalytic" evidence="9">
    <location>
        <begin position="225"/>
        <end position="469"/>
    </location>
</feature>
<gene>
    <name evidence="10" type="ORF">PAAG_02065</name>
</gene>
<evidence type="ECO:0000256" key="1">
    <source>
        <dbReference type="ARBA" id="ARBA00001935"/>
    </source>
</evidence>
<keyword evidence="3 8" id="KW-0479">Metal-binding</keyword>
<keyword evidence="11" id="KW-1185">Reference proteome</keyword>
<evidence type="ECO:0000256" key="7">
    <source>
        <dbReference type="PIRSR" id="PIRSR600269-51"/>
    </source>
</evidence>
<keyword evidence="4 7" id="KW-0801">TPQ</keyword>
<comment type="PTM">
    <text evidence="7 8">Topaquinone (TPQ) is generated by copper-dependent autoxidation of a specific tyrosyl residue.</text>
</comment>
<dbReference type="Gene3D" id="3.10.450.40">
    <property type="match status" value="2"/>
</dbReference>
<dbReference type="OrthoDB" id="5379943at2759"/>
<dbReference type="PANTHER" id="PTHR10638:SF33">
    <property type="entry name" value="AMINE OXIDASE"/>
    <property type="match status" value="1"/>
</dbReference>
<accession>C1GU70</accession>
<dbReference type="GO" id="GO:0008131">
    <property type="term" value="F:primary methylamine oxidase activity"/>
    <property type="evidence" value="ECO:0007669"/>
    <property type="project" value="InterPro"/>
</dbReference>
<dbReference type="InterPro" id="IPR015798">
    <property type="entry name" value="Cu_amine_oxidase_C"/>
</dbReference>
<keyword evidence="6 8" id="KW-0186">Copper</keyword>
<protein>
    <recommendedName>
        <fullName evidence="8">Amine oxidase</fullName>
        <ecNumber evidence="8">1.4.3.-</ecNumber>
    </recommendedName>
</protein>
<dbReference type="HOGENOM" id="CLU_011500_3_1_1"/>
<dbReference type="GO" id="GO:0048038">
    <property type="term" value="F:quinone binding"/>
    <property type="evidence" value="ECO:0007669"/>
    <property type="project" value="InterPro"/>
</dbReference>
<dbReference type="SUPFAM" id="SSF54416">
    <property type="entry name" value="Amine oxidase N-terminal region"/>
    <property type="match status" value="2"/>
</dbReference>
<dbReference type="InterPro" id="IPR016182">
    <property type="entry name" value="Cu_amine_oxidase_N-reg"/>
</dbReference>
<comment type="cofactor">
    <cofactor evidence="8">
        <name>Cu cation</name>
        <dbReference type="ChEBI" id="CHEBI:23378"/>
    </cofactor>
    <text evidence="8">Contains 1 topaquinone per subunit.</text>
</comment>
<evidence type="ECO:0000256" key="4">
    <source>
        <dbReference type="ARBA" id="ARBA00022772"/>
    </source>
</evidence>
<evidence type="ECO:0000259" key="9">
    <source>
        <dbReference type="Pfam" id="PF01179"/>
    </source>
</evidence>
<dbReference type="OMA" id="VPHYSQM"/>
<dbReference type="PROSITE" id="PS01164">
    <property type="entry name" value="COPPER_AMINE_OXID_1"/>
    <property type="match status" value="1"/>
</dbReference>
<dbReference type="GO" id="GO:0005507">
    <property type="term" value="F:copper ion binding"/>
    <property type="evidence" value="ECO:0007669"/>
    <property type="project" value="InterPro"/>
</dbReference>
<dbReference type="VEuPathDB" id="FungiDB:PAAG_02065"/>
<evidence type="ECO:0000256" key="6">
    <source>
        <dbReference type="ARBA" id="ARBA00023008"/>
    </source>
</evidence>
<dbReference type="Proteomes" id="UP000002059">
    <property type="component" value="Partially assembled WGS sequence"/>
</dbReference>
<evidence type="ECO:0000256" key="2">
    <source>
        <dbReference type="ARBA" id="ARBA00007983"/>
    </source>
</evidence>
<evidence type="ECO:0000256" key="3">
    <source>
        <dbReference type="ARBA" id="ARBA00022723"/>
    </source>
</evidence>